<protein>
    <submittedName>
        <fullName evidence="1">Uncharacterized protein</fullName>
    </submittedName>
</protein>
<dbReference type="EMBL" id="MT144662">
    <property type="protein sequence ID" value="QJH96768.1"/>
    <property type="molecule type" value="Genomic_DNA"/>
</dbReference>
<sequence>MFFGRISGFGDKLDDFLVFVDFLKETVAGRTAWICVGLEFLAPEAVTNAAVKAF</sequence>
<dbReference type="AlphaFoldDB" id="A0A6M3XG57"/>
<proteinExistence type="predicted"/>
<organism evidence="1">
    <name type="scientific">viral metagenome</name>
    <dbReference type="NCBI Taxonomy" id="1070528"/>
    <lineage>
        <taxon>unclassified sequences</taxon>
        <taxon>metagenomes</taxon>
        <taxon>organismal metagenomes</taxon>
    </lineage>
</organism>
<gene>
    <name evidence="1" type="ORF">TM448B00810_0001</name>
</gene>
<evidence type="ECO:0000313" key="1">
    <source>
        <dbReference type="EMBL" id="QJH96768.1"/>
    </source>
</evidence>
<name>A0A6M3XG57_9ZZZZ</name>
<accession>A0A6M3XG57</accession>
<reference evidence="1" key="1">
    <citation type="submission" date="2020-03" db="EMBL/GenBank/DDBJ databases">
        <title>The deep terrestrial virosphere.</title>
        <authorList>
            <person name="Holmfeldt K."/>
            <person name="Nilsson E."/>
            <person name="Simone D."/>
            <person name="Lopez-Fernandez M."/>
            <person name="Wu X."/>
            <person name="de Brujin I."/>
            <person name="Lundin D."/>
            <person name="Andersson A."/>
            <person name="Bertilsson S."/>
            <person name="Dopson M."/>
        </authorList>
    </citation>
    <scope>NUCLEOTIDE SEQUENCE</scope>
    <source>
        <strain evidence="1">TM448B00810</strain>
    </source>
</reference>